<comment type="caution">
    <text evidence="7">The sequence shown here is derived from an EMBL/GenBank/DDBJ whole genome shotgun (WGS) entry which is preliminary data.</text>
</comment>
<organism evidence="7 8">
    <name type="scientific">Shewanella atlantica</name>
    <dbReference type="NCBI Taxonomy" id="271099"/>
    <lineage>
        <taxon>Bacteria</taxon>
        <taxon>Pseudomonadati</taxon>
        <taxon>Pseudomonadota</taxon>
        <taxon>Gammaproteobacteria</taxon>
        <taxon>Alteromonadales</taxon>
        <taxon>Shewanellaceae</taxon>
        <taxon>Shewanella</taxon>
    </lineage>
</organism>
<dbReference type="AlphaFoldDB" id="A0A3S0IEJ8"/>
<comment type="similarity">
    <text evidence="2">Belongs to the PpiC/parvulin rotamase family.</text>
</comment>
<keyword evidence="8" id="KW-1185">Reference proteome</keyword>
<dbReference type="InterPro" id="IPR023058">
    <property type="entry name" value="PPIase_PpiC_CS"/>
</dbReference>
<evidence type="ECO:0000256" key="4">
    <source>
        <dbReference type="ARBA" id="ARBA00023110"/>
    </source>
</evidence>
<comment type="catalytic activity">
    <reaction evidence="1">
        <text>[protein]-peptidylproline (omega=180) = [protein]-peptidylproline (omega=0)</text>
        <dbReference type="Rhea" id="RHEA:16237"/>
        <dbReference type="Rhea" id="RHEA-COMP:10747"/>
        <dbReference type="Rhea" id="RHEA-COMP:10748"/>
        <dbReference type="ChEBI" id="CHEBI:83833"/>
        <dbReference type="ChEBI" id="CHEBI:83834"/>
        <dbReference type="EC" id="5.2.1.8"/>
    </reaction>
</comment>
<evidence type="ECO:0000256" key="5">
    <source>
        <dbReference type="PROSITE-ProRule" id="PRU00278"/>
    </source>
</evidence>
<dbReference type="SUPFAM" id="SSF109998">
    <property type="entry name" value="Triger factor/SurA peptide-binding domain-like"/>
    <property type="match status" value="1"/>
</dbReference>
<proteinExistence type="inferred from homology"/>
<evidence type="ECO:0000256" key="1">
    <source>
        <dbReference type="ARBA" id="ARBA00000971"/>
    </source>
</evidence>
<dbReference type="Gene3D" id="3.10.50.40">
    <property type="match status" value="1"/>
</dbReference>
<dbReference type="EMBL" id="RXNV01000002">
    <property type="protein sequence ID" value="RTR33763.1"/>
    <property type="molecule type" value="Genomic_DNA"/>
</dbReference>
<dbReference type="GO" id="GO:0003755">
    <property type="term" value="F:peptidyl-prolyl cis-trans isomerase activity"/>
    <property type="evidence" value="ECO:0007669"/>
    <property type="project" value="UniProtKB-KW"/>
</dbReference>
<dbReference type="Proteomes" id="UP000282060">
    <property type="component" value="Unassembled WGS sequence"/>
</dbReference>
<dbReference type="InterPro" id="IPR027304">
    <property type="entry name" value="Trigger_fact/SurA_dom_sf"/>
</dbReference>
<dbReference type="InterPro" id="IPR046357">
    <property type="entry name" value="PPIase_dom_sf"/>
</dbReference>
<evidence type="ECO:0000313" key="8">
    <source>
        <dbReference type="Proteomes" id="UP000282060"/>
    </source>
</evidence>
<dbReference type="PROSITE" id="PS50198">
    <property type="entry name" value="PPIC_PPIASE_2"/>
    <property type="match status" value="1"/>
</dbReference>
<name>A0A3S0IEJ8_9GAMM</name>
<keyword evidence="5 7" id="KW-0413">Isomerase</keyword>
<dbReference type="PANTHER" id="PTHR47245:SF2">
    <property type="entry name" value="PEPTIDYL-PROLYL CIS-TRANS ISOMERASE HP_0175-RELATED"/>
    <property type="match status" value="1"/>
</dbReference>
<accession>A0A3S0IEJ8</accession>
<keyword evidence="4 5" id="KW-0697">Rotamase</keyword>
<sequence length="270" mass="29987">MSSCGTSTPATPSKESLPVICVNGVTIEETALANELQYHAHKNFDVVVQQAGQTLVIRQLLVEQAEKLGLDVSGDNEEKGVQQLLETQVIYDDPKEEDCQRYFDNNRAKFTTMPLMEVDHILLAAAKDDIEGRDDAKTDANDIINRLQDDPSLFADLAKHHSACPSKETGGSLGQISNGQTVPEFERQLMLLPEGLASKPLESRYGFHVVNIARKIEGKPLEYTMVYDKVRGYLVHRSSHLAIQTYIHNLVEKADISGVEVKFADENVHV</sequence>
<dbReference type="PROSITE" id="PS01096">
    <property type="entry name" value="PPIC_PPIASE_1"/>
    <property type="match status" value="1"/>
</dbReference>
<evidence type="ECO:0000313" key="7">
    <source>
        <dbReference type="EMBL" id="RTR33763.1"/>
    </source>
</evidence>
<evidence type="ECO:0000256" key="2">
    <source>
        <dbReference type="ARBA" id="ARBA00007656"/>
    </source>
</evidence>
<reference evidence="7 8" key="1">
    <citation type="submission" date="2018-12" db="EMBL/GenBank/DDBJ databases">
        <authorList>
            <person name="Yu L."/>
        </authorList>
    </citation>
    <scope>NUCLEOTIDE SEQUENCE [LARGE SCALE GENOMIC DNA]</scope>
    <source>
        <strain evidence="7 8">HAW-EB5</strain>
    </source>
</reference>
<dbReference type="PANTHER" id="PTHR47245">
    <property type="entry name" value="PEPTIDYLPROLYL ISOMERASE"/>
    <property type="match status" value="1"/>
</dbReference>
<evidence type="ECO:0000259" key="6">
    <source>
        <dbReference type="PROSITE" id="PS50198"/>
    </source>
</evidence>
<feature type="domain" description="PpiC" evidence="6">
    <location>
        <begin position="113"/>
        <end position="214"/>
    </location>
</feature>
<dbReference type="Pfam" id="PF00639">
    <property type="entry name" value="Rotamase"/>
    <property type="match status" value="1"/>
</dbReference>
<gene>
    <name evidence="7" type="ORF">EKG39_08715</name>
</gene>
<dbReference type="InterPro" id="IPR000297">
    <property type="entry name" value="PPIase_PpiC"/>
</dbReference>
<evidence type="ECO:0000256" key="3">
    <source>
        <dbReference type="ARBA" id="ARBA00013194"/>
    </source>
</evidence>
<dbReference type="OrthoDB" id="9769613at2"/>
<dbReference type="SUPFAM" id="SSF54534">
    <property type="entry name" value="FKBP-like"/>
    <property type="match status" value="1"/>
</dbReference>
<dbReference type="RefSeq" id="WP_126505312.1">
    <property type="nucleotide sequence ID" value="NZ_RXNV01000002.1"/>
</dbReference>
<dbReference type="EC" id="5.2.1.8" evidence="3"/>
<dbReference type="InterPro" id="IPR050245">
    <property type="entry name" value="PrsA_foldase"/>
</dbReference>
<protein>
    <recommendedName>
        <fullName evidence="3">peptidylprolyl isomerase</fullName>
        <ecNumber evidence="3">5.2.1.8</ecNumber>
    </recommendedName>
</protein>